<evidence type="ECO:0000313" key="10">
    <source>
        <dbReference type="Proteomes" id="UP000234331"/>
    </source>
</evidence>
<dbReference type="GO" id="GO:0008889">
    <property type="term" value="F:glycerophosphodiester phosphodiesterase activity"/>
    <property type="evidence" value="ECO:0007669"/>
    <property type="project" value="UniProtKB-EC"/>
</dbReference>
<dbReference type="Pfam" id="PF03009">
    <property type="entry name" value="GDPD"/>
    <property type="match status" value="1"/>
</dbReference>
<keyword evidence="4" id="KW-0319">Glycerol metabolism</keyword>
<evidence type="ECO:0000256" key="3">
    <source>
        <dbReference type="ARBA" id="ARBA00022729"/>
    </source>
</evidence>
<dbReference type="GO" id="GO:0006629">
    <property type="term" value="P:lipid metabolic process"/>
    <property type="evidence" value="ECO:0007669"/>
    <property type="project" value="InterPro"/>
</dbReference>
<organism evidence="9 10">
    <name type="scientific">Frankia canadensis</name>
    <dbReference type="NCBI Taxonomy" id="1836972"/>
    <lineage>
        <taxon>Bacteria</taxon>
        <taxon>Bacillati</taxon>
        <taxon>Actinomycetota</taxon>
        <taxon>Actinomycetes</taxon>
        <taxon>Frankiales</taxon>
        <taxon>Frankiaceae</taxon>
        <taxon>Frankia</taxon>
    </lineage>
</organism>
<protein>
    <recommendedName>
        <fullName evidence="2">glycerophosphodiester phosphodiesterase</fullName>
        <ecNumber evidence="2">3.1.4.46</ecNumber>
    </recommendedName>
</protein>
<dbReference type="PROSITE" id="PS51704">
    <property type="entry name" value="GP_PDE"/>
    <property type="match status" value="1"/>
</dbReference>
<dbReference type="InterPro" id="IPR017946">
    <property type="entry name" value="PLC-like_Pdiesterase_TIM-brl"/>
</dbReference>
<sequence length="383" mass="40969">MDRRRVLTGIVATPLAAAPLAASVAAAGPASAATAVAGEQGRRRGTLVIGHRGAAGYRPEHTLASYELGARLGADFIEPDLVPTKDGVLVCRHEPEIGGTTNVADHPEFAGRKKTVSLDGTSTTGWFTEDFTLAELRTLRARERLPQVRQRNTLYDGLFQIPTLTEVLDLRARLSKELGREIGVYPETKHPTYFQKAGLALEQRLLDVLNRYGLNRADAPVFVQSFETTNLAQLRKLGLRARAVQLLSASGAPFDLVTAGDKRTYADLVTPAGLRAIAAYANGIGPDKLQVIPTRSDGTLGTPTSLVADAHAAGLLLHPYTFRAENSFLPKDYQRGSAPNDYGRAIDEQVAYLKAGIDGLFTDMADIGVLARTVASGVSIATA</sequence>
<evidence type="ECO:0000256" key="6">
    <source>
        <dbReference type="ARBA" id="ARBA00047512"/>
    </source>
</evidence>
<dbReference type="PANTHER" id="PTHR43620:SF7">
    <property type="entry name" value="GLYCEROPHOSPHODIESTER PHOSPHODIESTERASE GDPD5-RELATED"/>
    <property type="match status" value="1"/>
</dbReference>
<dbReference type="Proteomes" id="UP000234331">
    <property type="component" value="Unassembled WGS sequence"/>
</dbReference>
<dbReference type="PANTHER" id="PTHR43620">
    <property type="entry name" value="GLYCEROPHOSPHORYL DIESTER PHOSPHODIESTERASE"/>
    <property type="match status" value="1"/>
</dbReference>
<evidence type="ECO:0000256" key="1">
    <source>
        <dbReference type="ARBA" id="ARBA00007277"/>
    </source>
</evidence>
<dbReference type="EC" id="3.1.4.46" evidence="2"/>
<keyword evidence="5" id="KW-0378">Hydrolase</keyword>
<feature type="signal peptide" evidence="7">
    <location>
        <begin position="1"/>
        <end position="32"/>
    </location>
</feature>
<dbReference type="GO" id="GO:0042597">
    <property type="term" value="C:periplasmic space"/>
    <property type="evidence" value="ECO:0007669"/>
    <property type="project" value="TreeGrafter"/>
</dbReference>
<evidence type="ECO:0000259" key="8">
    <source>
        <dbReference type="PROSITE" id="PS51704"/>
    </source>
</evidence>
<accession>A0A2I2KJR7</accession>
<keyword evidence="3 7" id="KW-0732">Signal</keyword>
<keyword evidence="10" id="KW-1185">Reference proteome</keyword>
<evidence type="ECO:0000256" key="4">
    <source>
        <dbReference type="ARBA" id="ARBA00022798"/>
    </source>
</evidence>
<evidence type="ECO:0000256" key="7">
    <source>
        <dbReference type="SAM" id="SignalP"/>
    </source>
</evidence>
<feature type="domain" description="GP-PDE" evidence="8">
    <location>
        <begin position="46"/>
        <end position="372"/>
    </location>
</feature>
<dbReference type="OrthoDB" id="9758957at2"/>
<dbReference type="GO" id="GO:0006071">
    <property type="term" value="P:glycerol metabolic process"/>
    <property type="evidence" value="ECO:0007669"/>
    <property type="project" value="UniProtKB-KW"/>
</dbReference>
<dbReference type="RefSeq" id="WP_101830025.1">
    <property type="nucleotide sequence ID" value="NZ_FZMO01000022.1"/>
</dbReference>
<reference evidence="9 10" key="1">
    <citation type="submission" date="2017-06" db="EMBL/GenBank/DDBJ databases">
        <authorList>
            <person name="Kim H.J."/>
            <person name="Triplett B.A."/>
        </authorList>
    </citation>
    <scope>NUCLEOTIDE SEQUENCE [LARGE SCALE GENOMIC DNA]</scope>
    <source>
        <strain evidence="9">FRACA_ARgP5</strain>
    </source>
</reference>
<comment type="similarity">
    <text evidence="1">Belongs to the glycerophosphoryl diester phosphodiesterase family.</text>
</comment>
<evidence type="ECO:0000313" key="9">
    <source>
        <dbReference type="EMBL" id="SNQ45908.1"/>
    </source>
</evidence>
<comment type="catalytic activity">
    <reaction evidence="6">
        <text>a sn-glycero-3-phosphodiester + H2O = an alcohol + sn-glycerol 3-phosphate + H(+)</text>
        <dbReference type="Rhea" id="RHEA:12969"/>
        <dbReference type="ChEBI" id="CHEBI:15377"/>
        <dbReference type="ChEBI" id="CHEBI:15378"/>
        <dbReference type="ChEBI" id="CHEBI:30879"/>
        <dbReference type="ChEBI" id="CHEBI:57597"/>
        <dbReference type="ChEBI" id="CHEBI:83408"/>
        <dbReference type="EC" id="3.1.4.46"/>
    </reaction>
</comment>
<name>A0A2I2KJR7_9ACTN</name>
<evidence type="ECO:0000256" key="2">
    <source>
        <dbReference type="ARBA" id="ARBA00012247"/>
    </source>
</evidence>
<proteinExistence type="inferred from homology"/>
<dbReference type="EMBL" id="FZMO01000022">
    <property type="protein sequence ID" value="SNQ45908.1"/>
    <property type="molecule type" value="Genomic_DNA"/>
</dbReference>
<dbReference type="AlphaFoldDB" id="A0A2I2KJR7"/>
<feature type="chain" id="PRO_5014136591" description="glycerophosphodiester phosphodiesterase" evidence="7">
    <location>
        <begin position="33"/>
        <end position="383"/>
    </location>
</feature>
<dbReference type="SUPFAM" id="SSF51695">
    <property type="entry name" value="PLC-like phosphodiesterases"/>
    <property type="match status" value="1"/>
</dbReference>
<gene>
    <name evidence="9" type="ORF">FRACA_1180006</name>
</gene>
<dbReference type="Gene3D" id="3.20.20.190">
    <property type="entry name" value="Phosphatidylinositol (PI) phosphodiesterase"/>
    <property type="match status" value="1"/>
</dbReference>
<dbReference type="InterPro" id="IPR030395">
    <property type="entry name" value="GP_PDE_dom"/>
</dbReference>
<dbReference type="CDD" id="cd08602">
    <property type="entry name" value="GDPD_ScGlpQ1_like"/>
    <property type="match status" value="1"/>
</dbReference>
<evidence type="ECO:0000256" key="5">
    <source>
        <dbReference type="ARBA" id="ARBA00022801"/>
    </source>
</evidence>